<name>A0A6G0YCQ0_APHCR</name>
<proteinExistence type="predicted"/>
<dbReference type="GO" id="GO:0032040">
    <property type="term" value="C:small-subunit processome"/>
    <property type="evidence" value="ECO:0007669"/>
    <property type="project" value="TreeGrafter"/>
</dbReference>
<dbReference type="EMBL" id="VUJU01004818">
    <property type="protein sequence ID" value="KAF0753160.1"/>
    <property type="molecule type" value="Genomic_DNA"/>
</dbReference>
<dbReference type="OrthoDB" id="8883818at2759"/>
<dbReference type="GO" id="GO:0003723">
    <property type="term" value="F:RNA binding"/>
    <property type="evidence" value="ECO:0007669"/>
    <property type="project" value="TreeGrafter"/>
</dbReference>
<dbReference type="InterPro" id="IPR015943">
    <property type="entry name" value="WD40/YVTN_repeat-like_dom_sf"/>
</dbReference>
<comment type="caution">
    <text evidence="1">The sequence shown here is derived from an EMBL/GenBank/DDBJ whole genome shotgun (WGS) entry which is preliminary data.</text>
</comment>
<dbReference type="PANTHER" id="PTHR44163">
    <property type="entry name" value="U3 SMALL NUCLEOLAR RNA-ASSOCIATED PROTEIN 4 HOMOLOG"/>
    <property type="match status" value="1"/>
</dbReference>
<dbReference type="SMART" id="SM00320">
    <property type="entry name" value="WD40"/>
    <property type="match status" value="9"/>
</dbReference>
<dbReference type="Proteomes" id="UP000478052">
    <property type="component" value="Unassembled WGS sequence"/>
</dbReference>
<dbReference type="SUPFAM" id="SSF50978">
    <property type="entry name" value="WD40 repeat-like"/>
    <property type="match status" value="2"/>
</dbReference>
<dbReference type="Pfam" id="PF00400">
    <property type="entry name" value="WD40"/>
    <property type="match status" value="2"/>
</dbReference>
<gene>
    <name evidence="1" type="ORF">FWK35_00012234</name>
</gene>
<dbReference type="InterPro" id="IPR036322">
    <property type="entry name" value="WD40_repeat_dom_sf"/>
</dbReference>
<evidence type="ECO:0000313" key="1">
    <source>
        <dbReference type="EMBL" id="KAF0753160.1"/>
    </source>
</evidence>
<dbReference type="InterPro" id="IPR001680">
    <property type="entry name" value="WD40_rpt"/>
</dbReference>
<dbReference type="GO" id="GO:0000462">
    <property type="term" value="P:maturation of SSU-rRNA from tricistronic rRNA transcript (SSU-rRNA, 5.8S rRNA, LSU-rRNA)"/>
    <property type="evidence" value="ECO:0007669"/>
    <property type="project" value="InterPro"/>
</dbReference>
<reference evidence="1 2" key="1">
    <citation type="submission" date="2019-08" db="EMBL/GenBank/DDBJ databases">
        <title>Whole genome of Aphis craccivora.</title>
        <authorList>
            <person name="Voronova N.V."/>
            <person name="Shulinski R.S."/>
            <person name="Bandarenka Y.V."/>
            <person name="Zhorov D.G."/>
            <person name="Warner D."/>
        </authorList>
    </citation>
    <scope>NUCLEOTIDE SEQUENCE [LARGE SCALE GENOMIC DNA]</scope>
    <source>
        <strain evidence="1">180601</strain>
        <tissue evidence="1">Whole Body</tissue>
    </source>
</reference>
<protein>
    <submittedName>
        <fullName evidence="1">U3 small nucleolar RNA-associated protein 4</fullName>
    </submittedName>
</protein>
<dbReference type="AlphaFoldDB" id="A0A6G0YCQ0"/>
<dbReference type="InterPro" id="IPR046351">
    <property type="entry name" value="UTP4"/>
</dbReference>
<keyword evidence="2" id="KW-1185">Reference proteome</keyword>
<dbReference type="PANTHER" id="PTHR44163:SF1">
    <property type="entry name" value="U3 SMALL NUCLEOLAR RNA-ASSOCIATED PROTEIN 4 HOMOLOG"/>
    <property type="match status" value="1"/>
</dbReference>
<evidence type="ECO:0000313" key="2">
    <source>
        <dbReference type="Proteomes" id="UP000478052"/>
    </source>
</evidence>
<sequence length="659" mass="74289">MGSFDVHRVNFFSPELLSIQCMVVENETQKLAVGRSNASIEIWDVSYKPHIDRTLICDSSVEGLAWYNGRLFSCSANGTVTEHDLHSLSPLYNKTVTSGSCWCIAIHKDSGRLAAGTQDGYINIFEITSDGLTYDRLLDKQEGKIICISWDSSGEWLVTGSINALRIYSRRSGHALHKLPTGQSETIVSSIAVTNDFTIISADSRGKLCFWDGNKGTNIANHQALKSIALTVCLDESQTKVYCSGVDPLIVCYELIAMKSDMSVECNKWVRSVQLVAHTVEVRSLVHFKGKLFSGGIDGYLSVSSYPPKHMVKYPPLMSSAISLASDARYVLMLHSSHLDVWYLGDKHKYENKLSKLVTIKYSKNDYVRCSAISPDGTWIVYSTEAKLKIFSLIMDSVTCEPMIKKTGIQPVDCDVSTQLAFSSDSKYLWFATKHENTLVCLEMSHKFDLSTKYCIDTSPYFKDLIHLLEVSKWNKYVVAADRKSNIVVFNEGKHYCTLPKYHCSPTSMKIHPTTENLVVAYANRNVVEYSLSRREYTDFSEQLFLNPPPELINRSFPINCITFDATRNDSIIFSDDNTICVLTKDENNSKDPEKKIKKLDSKPIKFSLKIIQNYENSRHPQVDDVLKNCKLTRLTVCELANEPEISSGSYHKMLTEID</sequence>
<dbReference type="Gene3D" id="2.130.10.10">
    <property type="entry name" value="YVTN repeat-like/Quinoprotein amine dehydrogenase"/>
    <property type="match status" value="2"/>
</dbReference>
<dbReference type="GO" id="GO:0034455">
    <property type="term" value="C:t-UTP complex"/>
    <property type="evidence" value="ECO:0007669"/>
    <property type="project" value="TreeGrafter"/>
</dbReference>
<organism evidence="1 2">
    <name type="scientific">Aphis craccivora</name>
    <name type="common">Cowpea aphid</name>
    <dbReference type="NCBI Taxonomy" id="307492"/>
    <lineage>
        <taxon>Eukaryota</taxon>
        <taxon>Metazoa</taxon>
        <taxon>Ecdysozoa</taxon>
        <taxon>Arthropoda</taxon>
        <taxon>Hexapoda</taxon>
        <taxon>Insecta</taxon>
        <taxon>Pterygota</taxon>
        <taxon>Neoptera</taxon>
        <taxon>Paraneoptera</taxon>
        <taxon>Hemiptera</taxon>
        <taxon>Sternorrhyncha</taxon>
        <taxon>Aphidomorpha</taxon>
        <taxon>Aphidoidea</taxon>
        <taxon>Aphididae</taxon>
        <taxon>Aphidini</taxon>
        <taxon>Aphis</taxon>
        <taxon>Aphis</taxon>
    </lineage>
</organism>
<accession>A0A6G0YCQ0</accession>
<dbReference type="GO" id="GO:0030686">
    <property type="term" value="C:90S preribosome"/>
    <property type="evidence" value="ECO:0007669"/>
    <property type="project" value="InterPro"/>
</dbReference>